<reference evidence="2 3" key="1">
    <citation type="journal article" date="2014" name="Genome Biol. Evol.">
        <title>The genome of the myxosporean Thelohanellus kitauei shows adaptations to nutrient acquisition within its fish host.</title>
        <authorList>
            <person name="Yang Y."/>
            <person name="Xiong J."/>
            <person name="Zhou Z."/>
            <person name="Huo F."/>
            <person name="Miao W."/>
            <person name="Ran C."/>
            <person name="Liu Y."/>
            <person name="Zhang J."/>
            <person name="Feng J."/>
            <person name="Wang M."/>
            <person name="Wang M."/>
            <person name="Wang L."/>
            <person name="Yao B."/>
        </authorList>
    </citation>
    <scope>NUCLEOTIDE SEQUENCE [LARGE SCALE GENOMIC DNA]</scope>
    <source>
        <strain evidence="2">Wuqing</strain>
    </source>
</reference>
<dbReference type="GO" id="GO:0008270">
    <property type="term" value="F:zinc ion binding"/>
    <property type="evidence" value="ECO:0007669"/>
    <property type="project" value="InterPro"/>
</dbReference>
<name>A0A0C2JXK8_THEKT</name>
<evidence type="ECO:0000256" key="1">
    <source>
        <dbReference type="SAM" id="MobiDB-lite"/>
    </source>
</evidence>
<organism evidence="2 3">
    <name type="scientific">Thelohanellus kitauei</name>
    <name type="common">Myxosporean</name>
    <dbReference type="NCBI Taxonomy" id="669202"/>
    <lineage>
        <taxon>Eukaryota</taxon>
        <taxon>Metazoa</taxon>
        <taxon>Cnidaria</taxon>
        <taxon>Myxozoa</taxon>
        <taxon>Myxosporea</taxon>
        <taxon>Bivalvulida</taxon>
        <taxon>Platysporina</taxon>
        <taxon>Myxobolidae</taxon>
        <taxon>Thelohanellus</taxon>
    </lineage>
</organism>
<keyword evidence="3" id="KW-1185">Reference proteome</keyword>
<dbReference type="GO" id="GO:0003676">
    <property type="term" value="F:nucleic acid binding"/>
    <property type="evidence" value="ECO:0007669"/>
    <property type="project" value="InterPro"/>
</dbReference>
<evidence type="ECO:0008006" key="4">
    <source>
        <dbReference type="Google" id="ProtNLM"/>
    </source>
</evidence>
<feature type="compositionally biased region" description="Basic and acidic residues" evidence="1">
    <location>
        <begin position="95"/>
        <end position="105"/>
    </location>
</feature>
<dbReference type="SUPFAM" id="SSF57756">
    <property type="entry name" value="Retrovirus zinc finger-like domains"/>
    <property type="match status" value="1"/>
</dbReference>
<dbReference type="Proteomes" id="UP000031668">
    <property type="component" value="Unassembled WGS sequence"/>
</dbReference>
<gene>
    <name evidence="2" type="ORF">RF11_12647</name>
</gene>
<dbReference type="InterPro" id="IPR036875">
    <property type="entry name" value="Znf_CCHC_sf"/>
</dbReference>
<feature type="region of interest" description="Disordered" evidence="1">
    <location>
        <begin position="85"/>
        <end position="105"/>
    </location>
</feature>
<protein>
    <recommendedName>
        <fullName evidence="4">CCHC-type domain-containing protein</fullName>
    </recommendedName>
</protein>
<evidence type="ECO:0000313" key="3">
    <source>
        <dbReference type="Proteomes" id="UP000031668"/>
    </source>
</evidence>
<proteinExistence type="predicted"/>
<accession>A0A0C2JXK8</accession>
<dbReference type="EMBL" id="JWZT01000500">
    <property type="protein sequence ID" value="KII74223.1"/>
    <property type="molecule type" value="Genomic_DNA"/>
</dbReference>
<sequence>MPLNKLGSISQAIYSEFNLSPSLIAATIQNILRSFASENTNKRTLNPSVFSRRPFGCYFCGKIKHIARLCRERMRRNFQGPNRKNTVEEAITNEVRVDNEDRQDV</sequence>
<dbReference type="AlphaFoldDB" id="A0A0C2JXK8"/>
<comment type="caution">
    <text evidence="2">The sequence shown here is derived from an EMBL/GenBank/DDBJ whole genome shotgun (WGS) entry which is preliminary data.</text>
</comment>
<evidence type="ECO:0000313" key="2">
    <source>
        <dbReference type="EMBL" id="KII74223.1"/>
    </source>
</evidence>